<dbReference type="InterPro" id="IPR036634">
    <property type="entry name" value="PRD_sf"/>
</dbReference>
<dbReference type="EMBL" id="JANJZL010000006">
    <property type="protein sequence ID" value="MCR2044480.1"/>
    <property type="molecule type" value="Genomic_DNA"/>
</dbReference>
<dbReference type="PROSITE" id="PS51094">
    <property type="entry name" value="PTS_EIIA_TYPE_2"/>
    <property type="match status" value="1"/>
</dbReference>
<dbReference type="PROSITE" id="PS00372">
    <property type="entry name" value="PTS_EIIA_TYPE_2_HIS"/>
    <property type="match status" value="1"/>
</dbReference>
<dbReference type="SUPFAM" id="SSF52794">
    <property type="entry name" value="PTS system IIB component-like"/>
    <property type="match status" value="1"/>
</dbReference>
<dbReference type="RefSeq" id="WP_042683386.1">
    <property type="nucleotide sequence ID" value="NZ_CABKTM010000075.1"/>
</dbReference>
<evidence type="ECO:0000313" key="9">
    <source>
        <dbReference type="Proteomes" id="UP001142078"/>
    </source>
</evidence>
<dbReference type="Pfam" id="PF00874">
    <property type="entry name" value="PRD"/>
    <property type="match status" value="1"/>
</dbReference>
<feature type="domain" description="PTS EIIB type-2" evidence="6">
    <location>
        <begin position="409"/>
        <end position="497"/>
    </location>
</feature>
<dbReference type="InterPro" id="IPR016152">
    <property type="entry name" value="PTrfase/Anion_transptr"/>
</dbReference>
<dbReference type="PROSITE" id="PS51372">
    <property type="entry name" value="PRD_2"/>
    <property type="match status" value="1"/>
</dbReference>
<keyword evidence="3" id="KW-0805">Transcription regulation</keyword>
<dbReference type="Proteomes" id="UP001142078">
    <property type="component" value="Unassembled WGS sequence"/>
</dbReference>
<dbReference type="InterPro" id="IPR011608">
    <property type="entry name" value="PRD"/>
</dbReference>
<keyword evidence="8" id="KW-0762">Sugar transport</keyword>
<dbReference type="SUPFAM" id="SSF55804">
    <property type="entry name" value="Phoshotransferase/anion transport protein"/>
    <property type="match status" value="1"/>
</dbReference>
<organism evidence="8 9">
    <name type="scientific">Anaerosalibacter massiliensis</name>
    <dbReference type="NCBI Taxonomy" id="1347392"/>
    <lineage>
        <taxon>Bacteria</taxon>
        <taxon>Bacillati</taxon>
        <taxon>Bacillota</taxon>
        <taxon>Tissierellia</taxon>
        <taxon>Tissierellales</taxon>
        <taxon>Sporanaerobacteraceae</taxon>
        <taxon>Anaerosalibacter</taxon>
    </lineage>
</organism>
<dbReference type="SUPFAM" id="SSF63520">
    <property type="entry name" value="PTS-regulatory domain, PRD"/>
    <property type="match status" value="1"/>
</dbReference>
<comment type="caution">
    <text evidence="8">The sequence shown here is derived from an EMBL/GenBank/DDBJ whole genome shotgun (WGS) entry which is preliminary data.</text>
</comment>
<dbReference type="AlphaFoldDB" id="A0A9X2MI54"/>
<evidence type="ECO:0000256" key="3">
    <source>
        <dbReference type="ARBA" id="ARBA00023015"/>
    </source>
</evidence>
<keyword evidence="8" id="KW-0813">Transport</keyword>
<dbReference type="OrthoDB" id="3175596at2"/>
<dbReference type="Pfam" id="PF08279">
    <property type="entry name" value="HTH_11"/>
    <property type="match status" value="1"/>
</dbReference>
<dbReference type="GO" id="GO:0009401">
    <property type="term" value="P:phosphoenolpyruvate-dependent sugar phosphotransferase system"/>
    <property type="evidence" value="ECO:0007669"/>
    <property type="project" value="InterPro"/>
</dbReference>
<feature type="domain" description="PTS EIIA type-2" evidence="5">
    <location>
        <begin position="524"/>
        <end position="667"/>
    </location>
</feature>
<dbReference type="PANTHER" id="PTHR30185">
    <property type="entry name" value="CRYPTIC BETA-GLUCOSIDE BGL OPERON ANTITERMINATOR"/>
    <property type="match status" value="1"/>
</dbReference>
<dbReference type="InterPro" id="IPR013196">
    <property type="entry name" value="HTH_11"/>
</dbReference>
<name>A0A9X2MI54_9FIRM</name>
<evidence type="ECO:0000313" key="8">
    <source>
        <dbReference type="EMBL" id="MCR2044480.1"/>
    </source>
</evidence>
<evidence type="ECO:0000259" key="6">
    <source>
        <dbReference type="PROSITE" id="PS51099"/>
    </source>
</evidence>
<dbReference type="Gene3D" id="3.40.50.2300">
    <property type="match status" value="1"/>
</dbReference>
<dbReference type="GO" id="GO:0006355">
    <property type="term" value="P:regulation of DNA-templated transcription"/>
    <property type="evidence" value="ECO:0007669"/>
    <property type="project" value="InterPro"/>
</dbReference>
<evidence type="ECO:0000259" key="5">
    <source>
        <dbReference type="PROSITE" id="PS51094"/>
    </source>
</evidence>
<dbReference type="InterPro" id="IPR013011">
    <property type="entry name" value="PTS_EIIB_2"/>
</dbReference>
<gene>
    <name evidence="8" type="ORF">NSA23_10175</name>
</gene>
<feature type="domain" description="PRD" evidence="7">
    <location>
        <begin position="298"/>
        <end position="405"/>
    </location>
</feature>
<accession>A0A9X2MI54</accession>
<dbReference type="Gene3D" id="1.10.10.10">
    <property type="entry name" value="Winged helix-like DNA-binding domain superfamily/Winged helix DNA-binding domain"/>
    <property type="match status" value="1"/>
</dbReference>
<reference evidence="8" key="1">
    <citation type="submission" date="2022-07" db="EMBL/GenBank/DDBJ databases">
        <title>Enhanced cultured diversity of the mouse gut microbiota enables custom-made synthetic communities.</title>
        <authorList>
            <person name="Afrizal A."/>
        </authorList>
    </citation>
    <scope>NUCLEOTIDE SEQUENCE</scope>
    <source>
        <strain evidence="8">DSM 29482</strain>
    </source>
</reference>
<dbReference type="PROSITE" id="PS51099">
    <property type="entry name" value="PTS_EIIB_TYPE_2"/>
    <property type="match status" value="1"/>
</dbReference>
<proteinExistence type="predicted"/>
<dbReference type="InterPro" id="IPR036095">
    <property type="entry name" value="PTS_EIIB-like_sf"/>
</dbReference>
<evidence type="ECO:0000259" key="7">
    <source>
        <dbReference type="PROSITE" id="PS51372"/>
    </source>
</evidence>
<dbReference type="CDD" id="cd00211">
    <property type="entry name" value="PTS_IIA_fru"/>
    <property type="match status" value="1"/>
</dbReference>
<dbReference type="InterPro" id="IPR050661">
    <property type="entry name" value="BglG_antiterminators"/>
</dbReference>
<evidence type="ECO:0000256" key="4">
    <source>
        <dbReference type="ARBA" id="ARBA00023163"/>
    </source>
</evidence>
<keyword evidence="2" id="KW-0677">Repeat</keyword>
<dbReference type="InterPro" id="IPR036388">
    <property type="entry name" value="WH-like_DNA-bd_sf"/>
</dbReference>
<keyword evidence="4" id="KW-0804">Transcription</keyword>
<sequence>MDKRTNDIINSILLNEEVQIENIAKSHNVSSRTIKNDVDKINKLFQKEDYVLIEISQEGKLFFNKNYDTRSILSTIYKNSDYYNYKLSPEERKIISIIILLNADDYITIDDIADHIFVSRTTIITDLPDIKEWIEKNNLILFSKPRRGLKIIGYEVDKRKAILTFIYESLNTLGLNKVGKSIFHILLLKEIEQALNIRDLKLIINTAEIKNGLELTDDSYKEILYYLIVIVNRWENEIDIDIKNDNVIKGDPKYYMAEEIIKFISEKYRLPYCSIEAVLLYKEINKKTFIKDYIKPNKNTLKIQMLSTEFVYKISKDLNIVEQFQYDFYNFLINHIESTIARMKQSSKIDNPFKNELKYLYPDIFEIIKKHVQPIEEYAGQIMNEDEIAYIAMHIIAAIERKRHGDSDIKVLLICSTGFGTALFLSAKLKKYFNFNIVNILSAHSLANYNTNEIDIIISTIAIDSLKDKTIVVNPIPTEQDISLIQKAVFNIRQKKDYSRNKLNENVTNGLVSSKTGRQKYLYEILTADNIILDGSAKNWQDAIRKSGNILLEKDYIEERYITAMIENIKENGSYIVFAPNVAVPHASPSDGAKGVHISMLRLKKPVKFNHEKNDPVKFIFCLSALDNRDHLKAFINLLKLISNKDMIKIIEEVDKPKEVINIIKKLEEKILI</sequence>
<keyword evidence="1" id="KW-0808">Transferase</keyword>
<dbReference type="PANTHER" id="PTHR30185:SF18">
    <property type="entry name" value="TRANSCRIPTIONAL REGULATOR MTLR"/>
    <property type="match status" value="1"/>
</dbReference>
<keyword evidence="9" id="KW-1185">Reference proteome</keyword>
<dbReference type="Gene3D" id="3.40.930.10">
    <property type="entry name" value="Mannitol-specific EII, Chain A"/>
    <property type="match status" value="1"/>
</dbReference>
<evidence type="ECO:0000256" key="2">
    <source>
        <dbReference type="ARBA" id="ARBA00022737"/>
    </source>
</evidence>
<dbReference type="Pfam" id="PF00359">
    <property type="entry name" value="PTS_EIIA_2"/>
    <property type="match status" value="1"/>
</dbReference>
<dbReference type="GO" id="GO:0008982">
    <property type="term" value="F:protein-N(PI)-phosphohistidine-sugar phosphotransferase activity"/>
    <property type="evidence" value="ECO:0007669"/>
    <property type="project" value="InterPro"/>
</dbReference>
<protein>
    <submittedName>
        <fullName evidence="8">PTS sugar transporter subunit IIA</fullName>
    </submittedName>
</protein>
<evidence type="ECO:0000256" key="1">
    <source>
        <dbReference type="ARBA" id="ARBA00022679"/>
    </source>
</evidence>
<dbReference type="Gene3D" id="1.10.1790.10">
    <property type="entry name" value="PRD domain"/>
    <property type="match status" value="1"/>
</dbReference>
<dbReference type="InterPro" id="IPR002178">
    <property type="entry name" value="PTS_EIIA_type-2_dom"/>
</dbReference>